<dbReference type="RefSeq" id="XP_012896728.1">
    <property type="nucleotide sequence ID" value="XM_013041274.1"/>
</dbReference>
<dbReference type="GeneID" id="24919913"/>
<keyword evidence="1" id="KW-0732">Signal</keyword>
<accession>D8M2V7</accession>
<evidence type="ECO:0000256" key="1">
    <source>
        <dbReference type="SAM" id="SignalP"/>
    </source>
</evidence>
<dbReference type="Proteomes" id="UP000008312">
    <property type="component" value="Unassembled WGS sequence"/>
</dbReference>
<feature type="signal peptide" evidence="1">
    <location>
        <begin position="1"/>
        <end position="15"/>
    </location>
</feature>
<proteinExistence type="predicted"/>
<dbReference type="EMBL" id="FN668650">
    <property type="protein sequence ID" value="CBK22680.2"/>
    <property type="molecule type" value="Genomic_DNA"/>
</dbReference>
<keyword evidence="4" id="KW-1185">Reference proteome</keyword>
<evidence type="ECO:0000259" key="2">
    <source>
        <dbReference type="Pfam" id="PF02221"/>
    </source>
</evidence>
<name>D8M2V7_BLAHO</name>
<gene>
    <name evidence="3" type="ORF">GSBLH_T00002773001</name>
</gene>
<dbReference type="Pfam" id="PF02221">
    <property type="entry name" value="E1_DerP2_DerF2"/>
    <property type="match status" value="1"/>
</dbReference>
<evidence type="ECO:0000313" key="4">
    <source>
        <dbReference type="Proteomes" id="UP000008312"/>
    </source>
</evidence>
<dbReference type="InterPro" id="IPR003172">
    <property type="entry name" value="ML_dom"/>
</dbReference>
<dbReference type="OMA" id="SHAANTC"/>
<dbReference type="InParanoid" id="D8M2V7"/>
<evidence type="ECO:0000313" key="3">
    <source>
        <dbReference type="EMBL" id="CBK22680.2"/>
    </source>
</evidence>
<protein>
    <recommendedName>
        <fullName evidence="2">MD-2-related lipid-recognition domain-containing protein</fullName>
    </recommendedName>
</protein>
<feature type="chain" id="PRO_5012249013" description="MD-2-related lipid-recognition domain-containing protein" evidence="1">
    <location>
        <begin position="16"/>
        <end position="158"/>
    </location>
</feature>
<sequence length="158" mass="17569">MNFIPVLLIVSLAFAAQPAPNSKLIISDCGDKTYLLHYTNVTATEFKRGKDVVITSEHELLTADVKSGTVHFNVLRNDMSVFSHDFNYCGYQEASLPLALGKIKYTGSDCSKPRPYEDSFSMSVKMPIITPSGRYQFKLDGASPSGQKLFCFYAYTDL</sequence>
<organism evidence="3">
    <name type="scientific">Blastocystis hominis</name>
    <dbReference type="NCBI Taxonomy" id="12968"/>
    <lineage>
        <taxon>Eukaryota</taxon>
        <taxon>Sar</taxon>
        <taxon>Stramenopiles</taxon>
        <taxon>Bigyra</taxon>
        <taxon>Opalozoa</taxon>
        <taxon>Opalinata</taxon>
        <taxon>Blastocystidae</taxon>
        <taxon>Blastocystis</taxon>
    </lineage>
</organism>
<dbReference type="AlphaFoldDB" id="D8M2V7"/>
<feature type="domain" description="MD-2-related lipid-recognition" evidence="2">
    <location>
        <begin position="25"/>
        <end position="154"/>
    </location>
</feature>
<reference evidence="3" key="1">
    <citation type="submission" date="2010-02" db="EMBL/GenBank/DDBJ databases">
        <title>Sequencing and annotation of the Blastocystis hominis genome.</title>
        <authorList>
            <person name="Wincker P."/>
        </authorList>
    </citation>
    <scope>NUCLEOTIDE SEQUENCE</scope>
    <source>
        <strain evidence="3">Singapore isolate B</strain>
    </source>
</reference>